<dbReference type="CDD" id="cd02968">
    <property type="entry name" value="SCO"/>
    <property type="match status" value="1"/>
</dbReference>
<dbReference type="Gene3D" id="3.40.30.10">
    <property type="entry name" value="Glutaredoxin"/>
    <property type="match status" value="1"/>
</dbReference>
<proteinExistence type="inferred from homology"/>
<dbReference type="Proteomes" id="UP001318321">
    <property type="component" value="Unassembled WGS sequence"/>
</dbReference>
<organism evidence="4 5">
    <name type="scientific">Billgrantia bachuensis</name>
    <dbReference type="NCBI Taxonomy" id="2717286"/>
    <lineage>
        <taxon>Bacteria</taxon>
        <taxon>Pseudomonadati</taxon>
        <taxon>Pseudomonadota</taxon>
        <taxon>Gammaproteobacteria</taxon>
        <taxon>Oceanospirillales</taxon>
        <taxon>Halomonadaceae</taxon>
        <taxon>Billgrantia</taxon>
    </lineage>
</organism>
<dbReference type="InterPro" id="IPR003782">
    <property type="entry name" value="SCO1/SenC"/>
</dbReference>
<evidence type="ECO:0000313" key="5">
    <source>
        <dbReference type="Proteomes" id="UP001318321"/>
    </source>
</evidence>
<comment type="similarity">
    <text evidence="1">Belongs to the SCO1/2 family.</text>
</comment>
<feature type="domain" description="Thioredoxin" evidence="3">
    <location>
        <begin position="27"/>
        <end position="196"/>
    </location>
</feature>
<sequence>MLVSLVSFAHSLEDVENDLQESGRYAQFVDQPAPAFSLADADGQVLSLSELERKVVILNFVYTRCKEACPLHMNLIAQIQDGINESSLREDVMFITIATDTEDVPATRRNMLAYGENFDFDPQNWRFLYRSEGEHAETTKQLAEAYGLNFAEAEEGVQLHGVVTHVIDQTGRMRARFHGLKFETENLITYVNTLVEGSDTYHQSVWHRVTRFFTQVFN</sequence>
<name>A0ABX0PNQ7_9GAMM</name>
<accession>A0ABX0PNQ7</accession>
<evidence type="ECO:0000259" key="3">
    <source>
        <dbReference type="PROSITE" id="PS51352"/>
    </source>
</evidence>
<dbReference type="PROSITE" id="PS51352">
    <property type="entry name" value="THIOREDOXIN_2"/>
    <property type="match status" value="1"/>
</dbReference>
<dbReference type="InterPro" id="IPR013766">
    <property type="entry name" value="Thioredoxin_domain"/>
</dbReference>
<keyword evidence="2" id="KW-0186">Copper</keyword>
<gene>
    <name evidence="4" type="ORF">HBJ55_04830</name>
</gene>
<evidence type="ECO:0000256" key="1">
    <source>
        <dbReference type="ARBA" id="ARBA00010996"/>
    </source>
</evidence>
<dbReference type="InterPro" id="IPR036249">
    <property type="entry name" value="Thioredoxin-like_sf"/>
</dbReference>
<dbReference type="EMBL" id="JAAQTO010000013">
    <property type="protein sequence ID" value="NIC04743.1"/>
    <property type="molecule type" value="Genomic_DNA"/>
</dbReference>
<dbReference type="PANTHER" id="PTHR12151:SF25">
    <property type="entry name" value="LINALOOL DEHYDRATASE_ISOMERASE DOMAIN-CONTAINING PROTEIN"/>
    <property type="match status" value="1"/>
</dbReference>
<protein>
    <submittedName>
        <fullName evidence="4">SCO family protein</fullName>
    </submittedName>
</protein>
<dbReference type="Pfam" id="PF02630">
    <property type="entry name" value="SCO1-SenC"/>
    <property type="match status" value="1"/>
</dbReference>
<keyword evidence="5" id="KW-1185">Reference proteome</keyword>
<reference evidence="4 5" key="1">
    <citation type="submission" date="2020-03" db="EMBL/GenBank/DDBJ databases">
        <title>Identification of Halomonas strains.</title>
        <authorList>
            <person name="Xiao Z."/>
            <person name="Dong F."/>
            <person name="Wang Z."/>
            <person name="Zhao J.-Y."/>
        </authorList>
    </citation>
    <scope>NUCLEOTIDE SEQUENCE [LARGE SCALE GENOMIC DNA]</scope>
    <source>
        <strain evidence="4 5">DX6</strain>
    </source>
</reference>
<dbReference type="PANTHER" id="PTHR12151">
    <property type="entry name" value="ELECTRON TRANSPORT PROTIN SCO1/SENC FAMILY MEMBER"/>
    <property type="match status" value="1"/>
</dbReference>
<dbReference type="SUPFAM" id="SSF52833">
    <property type="entry name" value="Thioredoxin-like"/>
    <property type="match status" value="1"/>
</dbReference>
<evidence type="ECO:0000313" key="4">
    <source>
        <dbReference type="EMBL" id="NIC04743.1"/>
    </source>
</evidence>
<comment type="caution">
    <text evidence="4">The sequence shown here is derived from an EMBL/GenBank/DDBJ whole genome shotgun (WGS) entry which is preliminary data.</text>
</comment>
<evidence type="ECO:0000256" key="2">
    <source>
        <dbReference type="ARBA" id="ARBA00023008"/>
    </source>
</evidence>